<gene>
    <name evidence="2" type="ORF">FNK824_LOCUS10086</name>
</gene>
<comment type="caution">
    <text evidence="2">The sequence shown here is derived from an EMBL/GenBank/DDBJ whole genome shotgun (WGS) entry which is preliminary data.</text>
</comment>
<feature type="compositionally biased region" description="Polar residues" evidence="1">
    <location>
        <begin position="1"/>
        <end position="14"/>
    </location>
</feature>
<dbReference type="EMBL" id="CAJOBE010001106">
    <property type="protein sequence ID" value="CAF3714975.1"/>
    <property type="molecule type" value="Genomic_DNA"/>
</dbReference>
<accession>A0A818VRS2</accession>
<evidence type="ECO:0000313" key="3">
    <source>
        <dbReference type="Proteomes" id="UP000663874"/>
    </source>
</evidence>
<feature type="non-terminal residue" evidence="2">
    <location>
        <position position="1"/>
    </location>
</feature>
<name>A0A818VRS2_9BILA</name>
<evidence type="ECO:0000256" key="1">
    <source>
        <dbReference type="SAM" id="MobiDB-lite"/>
    </source>
</evidence>
<protein>
    <submittedName>
        <fullName evidence="2">Uncharacterized protein</fullName>
    </submittedName>
</protein>
<sequence length="46" mass="4950">PNKNTPTPSTTESNIPYVIPKNRAPFRPPPPIPSSKRSGEGGDSYV</sequence>
<dbReference type="Proteomes" id="UP000663874">
    <property type="component" value="Unassembled WGS sequence"/>
</dbReference>
<organism evidence="2 3">
    <name type="scientific">Rotaria sordida</name>
    <dbReference type="NCBI Taxonomy" id="392033"/>
    <lineage>
        <taxon>Eukaryota</taxon>
        <taxon>Metazoa</taxon>
        <taxon>Spiralia</taxon>
        <taxon>Gnathifera</taxon>
        <taxon>Rotifera</taxon>
        <taxon>Eurotatoria</taxon>
        <taxon>Bdelloidea</taxon>
        <taxon>Philodinida</taxon>
        <taxon>Philodinidae</taxon>
        <taxon>Rotaria</taxon>
    </lineage>
</organism>
<dbReference type="AlphaFoldDB" id="A0A818VRS2"/>
<reference evidence="2" key="1">
    <citation type="submission" date="2021-02" db="EMBL/GenBank/DDBJ databases">
        <authorList>
            <person name="Nowell W R."/>
        </authorList>
    </citation>
    <scope>NUCLEOTIDE SEQUENCE</scope>
</reference>
<feature type="region of interest" description="Disordered" evidence="1">
    <location>
        <begin position="1"/>
        <end position="46"/>
    </location>
</feature>
<proteinExistence type="predicted"/>
<evidence type="ECO:0000313" key="2">
    <source>
        <dbReference type="EMBL" id="CAF3714975.1"/>
    </source>
</evidence>